<dbReference type="GO" id="GO:0006366">
    <property type="term" value="P:transcription by RNA polymerase II"/>
    <property type="evidence" value="ECO:0007669"/>
    <property type="project" value="InterPro"/>
</dbReference>
<name>A0A2G5BEK0_COERN</name>
<dbReference type="InterPro" id="IPR036603">
    <property type="entry name" value="RBP11-like"/>
</dbReference>
<dbReference type="InterPro" id="IPR008193">
    <property type="entry name" value="RNA_pol_Rpb11_13-16kDa_CS"/>
</dbReference>
<dbReference type="GO" id="GO:0003677">
    <property type="term" value="F:DNA binding"/>
    <property type="evidence" value="ECO:0007669"/>
    <property type="project" value="InterPro"/>
</dbReference>
<evidence type="ECO:0000256" key="1">
    <source>
        <dbReference type="ARBA" id="ARBA00004123"/>
    </source>
</evidence>
<evidence type="ECO:0000256" key="4">
    <source>
        <dbReference type="ARBA" id="ARBA00023242"/>
    </source>
</evidence>
<evidence type="ECO:0000256" key="5">
    <source>
        <dbReference type="ARBA" id="ARBA00025751"/>
    </source>
</evidence>
<dbReference type="GO" id="GO:0046983">
    <property type="term" value="F:protein dimerization activity"/>
    <property type="evidence" value="ECO:0007669"/>
    <property type="project" value="InterPro"/>
</dbReference>
<dbReference type="SUPFAM" id="SSF55257">
    <property type="entry name" value="RBP11-like subunits of RNA polymerase"/>
    <property type="match status" value="1"/>
</dbReference>
<accession>A0A2G5BEK0</accession>
<protein>
    <submittedName>
        <fullName evidence="7">RBP11-like subunits of RNA polymerase</fullName>
    </submittedName>
</protein>
<gene>
    <name evidence="7" type="ORF">COEREDRAFT_86069</name>
</gene>
<dbReference type="PANTHER" id="PTHR13946:SF16">
    <property type="entry name" value="DNA-DIRECTED RNA POLYMERASE II SUBUNIT RPB11"/>
    <property type="match status" value="1"/>
</dbReference>
<comment type="similarity">
    <text evidence="5">Belongs to the archaeal Rpo11/eukaryotic RPB11/RPC19 RNA polymerase subunit family.</text>
</comment>
<evidence type="ECO:0000259" key="6">
    <source>
        <dbReference type="Pfam" id="PF13656"/>
    </source>
</evidence>
<evidence type="ECO:0000313" key="8">
    <source>
        <dbReference type="Proteomes" id="UP000242474"/>
    </source>
</evidence>
<dbReference type="Gene3D" id="3.30.1360.10">
    <property type="entry name" value="RNA polymerase, RBP11-like subunit"/>
    <property type="match status" value="1"/>
</dbReference>
<dbReference type="Proteomes" id="UP000242474">
    <property type="component" value="Unassembled WGS sequence"/>
</dbReference>
<dbReference type="CDD" id="cd06926">
    <property type="entry name" value="RNAP_II_RPB11"/>
    <property type="match status" value="1"/>
</dbReference>
<dbReference type="GO" id="GO:0003899">
    <property type="term" value="F:DNA-directed RNA polymerase activity"/>
    <property type="evidence" value="ECO:0007669"/>
    <property type="project" value="InterPro"/>
</dbReference>
<sequence>MNAPERHEMFTLPEGARKIDISKDAKMANCVKFSIQREDHTVANILRYKLLQNPQVLFAAYRMPHPLEHHVELKVQTTSRTTPVDVMKEAIELLMQDYGNIRSAFDNELFRVEASGGDGSMRATRIGAGYGGFGALDPTTAEFGVAGGMGGRGDRSDDVDIDF</sequence>
<comment type="subcellular location">
    <subcellularLocation>
        <location evidence="1">Nucleus</location>
    </subcellularLocation>
</comment>
<keyword evidence="2" id="KW-0240">DNA-directed RNA polymerase</keyword>
<dbReference type="PROSITE" id="PS01154">
    <property type="entry name" value="RNA_POL_L_13KD"/>
    <property type="match status" value="1"/>
</dbReference>
<proteinExistence type="inferred from homology"/>
<dbReference type="Pfam" id="PF13656">
    <property type="entry name" value="RNA_pol_L_2"/>
    <property type="match status" value="1"/>
</dbReference>
<feature type="domain" description="DNA-directed RNA polymerase RBP11-like dimerisation" evidence="6">
    <location>
        <begin position="30"/>
        <end position="102"/>
    </location>
</feature>
<dbReference type="InterPro" id="IPR009025">
    <property type="entry name" value="RBP11-like_dimer"/>
</dbReference>
<keyword evidence="3" id="KW-0804">Transcription</keyword>
<dbReference type="HAMAP" id="MF_00261">
    <property type="entry name" value="RNApol_arch_Rpo11"/>
    <property type="match status" value="1"/>
</dbReference>
<dbReference type="AlphaFoldDB" id="A0A2G5BEK0"/>
<dbReference type="PANTHER" id="PTHR13946">
    <property type="entry name" value="DNA-DIRECTED RNA POLYMERASE I,II,III"/>
    <property type="match status" value="1"/>
</dbReference>
<dbReference type="InterPro" id="IPR022905">
    <property type="entry name" value="Rpo11-like"/>
</dbReference>
<dbReference type="InterPro" id="IPR037685">
    <property type="entry name" value="RBP11"/>
</dbReference>
<dbReference type="OrthoDB" id="10248581at2759"/>
<dbReference type="EMBL" id="KZ303494">
    <property type="protein sequence ID" value="PIA17440.1"/>
    <property type="molecule type" value="Genomic_DNA"/>
</dbReference>
<keyword evidence="8" id="KW-1185">Reference proteome</keyword>
<evidence type="ECO:0000313" key="7">
    <source>
        <dbReference type="EMBL" id="PIA17440.1"/>
    </source>
</evidence>
<reference evidence="7 8" key="1">
    <citation type="journal article" date="2015" name="Genome Biol. Evol.">
        <title>Phylogenomic analyses indicate that early fungi evolved digesting cell walls of algal ancestors of land plants.</title>
        <authorList>
            <person name="Chang Y."/>
            <person name="Wang S."/>
            <person name="Sekimoto S."/>
            <person name="Aerts A.L."/>
            <person name="Choi C."/>
            <person name="Clum A."/>
            <person name="LaButti K.M."/>
            <person name="Lindquist E.A."/>
            <person name="Yee Ngan C."/>
            <person name="Ohm R.A."/>
            <person name="Salamov A.A."/>
            <person name="Grigoriev I.V."/>
            <person name="Spatafora J.W."/>
            <person name="Berbee M.L."/>
        </authorList>
    </citation>
    <scope>NUCLEOTIDE SEQUENCE [LARGE SCALE GENOMIC DNA]</scope>
    <source>
        <strain evidence="7 8">NRRL 1564</strain>
    </source>
</reference>
<evidence type="ECO:0000256" key="2">
    <source>
        <dbReference type="ARBA" id="ARBA00022478"/>
    </source>
</evidence>
<dbReference type="STRING" id="763665.A0A2G5BEK0"/>
<evidence type="ECO:0000256" key="3">
    <source>
        <dbReference type="ARBA" id="ARBA00023163"/>
    </source>
</evidence>
<keyword evidence="4" id="KW-0539">Nucleus</keyword>
<dbReference type="GO" id="GO:0005665">
    <property type="term" value="C:RNA polymerase II, core complex"/>
    <property type="evidence" value="ECO:0007669"/>
    <property type="project" value="InterPro"/>
</dbReference>
<organism evidence="7 8">
    <name type="scientific">Coemansia reversa (strain ATCC 12441 / NRRL 1564)</name>
    <dbReference type="NCBI Taxonomy" id="763665"/>
    <lineage>
        <taxon>Eukaryota</taxon>
        <taxon>Fungi</taxon>
        <taxon>Fungi incertae sedis</taxon>
        <taxon>Zoopagomycota</taxon>
        <taxon>Kickxellomycotina</taxon>
        <taxon>Kickxellomycetes</taxon>
        <taxon>Kickxellales</taxon>
        <taxon>Kickxellaceae</taxon>
        <taxon>Coemansia</taxon>
    </lineage>
</organism>